<evidence type="ECO:0000256" key="17">
    <source>
        <dbReference type="PIRSR" id="PIRSR000882-1"/>
    </source>
</evidence>
<feature type="domain" description="Mre11 DNA-binding" evidence="20">
    <location>
        <begin position="333"/>
        <end position="506"/>
    </location>
</feature>
<evidence type="ECO:0000313" key="22">
    <source>
        <dbReference type="Proteomes" id="UP001176517"/>
    </source>
</evidence>
<evidence type="ECO:0000256" key="13">
    <source>
        <dbReference type="ARBA" id="ARBA00023211"/>
    </source>
</evidence>
<dbReference type="PIRSF" id="PIRSF000882">
    <property type="entry name" value="DSB_repair_MRE11"/>
    <property type="match status" value="1"/>
</dbReference>
<dbReference type="GO" id="GO:0097552">
    <property type="term" value="P:mitochondrial double-strand break repair via homologous recombination"/>
    <property type="evidence" value="ECO:0007669"/>
    <property type="project" value="TreeGrafter"/>
</dbReference>
<sequence length="796" mass="87798">MSASPPPSSQIDEDAHLFDDAENDPDCVRIMLATDNHIGYQEKDPVRGQDSINTFKEILQLAVDNNVDFILLGGDLFHENKPSRVALHNVIALLREYTMGDRPVSVELRSDAGNGYKEGFSFPSVNYADENINVGIPVFSIHGNHDDPQGSGPAGSLSALDILSAAGLITYFGRTDLPSDDAAAGESASRTAAADEAEAGIRLKPILLQKGRTKLALYGLGNVRDERLHFELRANRVRLQRPVEDTEDWFNLLVLHQNRAKHNQKAAVPEGLFDDSTHLVIWGHEHECRIEPELVAGKDYCISQPGSSIATSLSPGETMEKHVALLMIKDQKYTLKPIKLKTVRPFIMDELNLETVLQQKKIKFDNRDGITKVLRDKVNDLVAQSIEDWNIEHAEDDPRPKRMLPLIRLRVIYTNQVVGNPVRFGQEFAGKVANPKEVLQFTKKSEKSKKPDGDGDDSMFDLDDREIVAAERLERIRIGTILEKLLEHQSMQILNPKEMQDAVLNYAEKDHSLETYLALLRNNLNGAGIQNEDDINARIEDIRQQRRDEDEDEEEHDEAAVGGEASSSKARKPAASSSNNRKRAGTPDSMLQDMDVDDEGEMSDNFSEPEAPRAAAKGKGKAKAKPKSASPARKKKVVQVVSDDEAVSEEEPPPPQKSSRASVLSQIGKKAPASRAPAKKATATAKNSKMTQSQLNFDSGPARASGARGRTAAKKAQTRISNSLHENDDEEDEDVDVIEDSEDDDDDGETYRPQKGSSTRNKQSSAVIEIGDSDSDEAPPPKKRASSAATKGRARR</sequence>
<keyword evidence="14 16" id="KW-0539">Nucleus</keyword>
<dbReference type="GO" id="GO:0031573">
    <property type="term" value="P:mitotic intra-S DNA damage checkpoint signaling"/>
    <property type="evidence" value="ECO:0007669"/>
    <property type="project" value="TreeGrafter"/>
</dbReference>
<evidence type="ECO:0000256" key="19">
    <source>
        <dbReference type="SAM" id="MobiDB-lite"/>
    </source>
</evidence>
<dbReference type="FunFam" id="3.60.21.10:FF:000011">
    <property type="entry name" value="Double-strand break repair protein"/>
    <property type="match status" value="1"/>
</dbReference>
<dbReference type="Gene3D" id="3.60.21.10">
    <property type="match status" value="1"/>
</dbReference>
<feature type="active site" description="Proton donor" evidence="17">
    <location>
        <position position="145"/>
    </location>
</feature>
<keyword evidence="6 16" id="KW-0540">Nuclease</keyword>
<evidence type="ECO:0000256" key="18">
    <source>
        <dbReference type="RuleBase" id="RU003447"/>
    </source>
</evidence>
<evidence type="ECO:0000256" key="14">
    <source>
        <dbReference type="ARBA" id="ARBA00023242"/>
    </source>
</evidence>
<keyword evidence="8 16" id="KW-0255">Endonuclease</keyword>
<comment type="similarity">
    <text evidence="4 16 18">Belongs to the MRE11/RAD32 family.</text>
</comment>
<keyword evidence="10 16" id="KW-0378">Hydrolase</keyword>
<dbReference type="GO" id="GO:0006303">
    <property type="term" value="P:double-strand break repair via nonhomologous end joining"/>
    <property type="evidence" value="ECO:0007669"/>
    <property type="project" value="TreeGrafter"/>
</dbReference>
<dbReference type="InterPro" id="IPR003701">
    <property type="entry name" value="Mre11"/>
</dbReference>
<dbReference type="InterPro" id="IPR007281">
    <property type="entry name" value="Mre11_DNA-bd"/>
</dbReference>
<dbReference type="Gene3D" id="3.30.110.110">
    <property type="entry name" value="Mre11, capping domain"/>
    <property type="match status" value="1"/>
</dbReference>
<dbReference type="PANTHER" id="PTHR10139">
    <property type="entry name" value="DOUBLE-STRAND BREAK REPAIR PROTEIN MRE11"/>
    <property type="match status" value="1"/>
</dbReference>
<protein>
    <recommendedName>
        <fullName evidence="16">Double-strand break repair protein</fullName>
    </recommendedName>
</protein>
<keyword evidence="15 16" id="KW-0469">Meiosis</keyword>
<dbReference type="GO" id="GO:0042138">
    <property type="term" value="P:meiotic DNA double-strand break formation"/>
    <property type="evidence" value="ECO:0007669"/>
    <property type="project" value="TreeGrafter"/>
</dbReference>
<gene>
    <name evidence="21" type="primary">MRE11</name>
    <name evidence="21" type="ORF">OC846_003260</name>
</gene>
<evidence type="ECO:0000256" key="7">
    <source>
        <dbReference type="ARBA" id="ARBA00022723"/>
    </source>
</evidence>
<evidence type="ECO:0000256" key="4">
    <source>
        <dbReference type="ARBA" id="ARBA00009028"/>
    </source>
</evidence>
<evidence type="ECO:0000256" key="1">
    <source>
        <dbReference type="ARBA" id="ARBA00001936"/>
    </source>
</evidence>
<accession>A0AAN6GQB3</accession>
<dbReference type="InterPro" id="IPR004843">
    <property type="entry name" value="Calcineurin-like_PHP"/>
</dbReference>
<dbReference type="GO" id="GO:0000724">
    <property type="term" value="P:double-strand break repair via homologous recombination"/>
    <property type="evidence" value="ECO:0007669"/>
    <property type="project" value="TreeGrafter"/>
</dbReference>
<comment type="function">
    <text evidence="16">Core component of the MRN complex, which plays a central role in double-strand break (DSB) repair, DNA recombination, maintenance of telomere integrity and meiosis. The MRN complex is involved in the repair of DNA double-strand breaks (DSBs) via homologous recombination (HR), an error-free mechanism which primarily occurs during S and G2 phases. The complex (1) mediates the end resection of damaged DNA, which generates proper single-stranded DNA, a key initial steps in HR, and is (2) required for the recruitment of other repair factors and efficient activation of ATM and ATR upon DNA damage. Within the MRN complex, MRE11 possesses both single-strand endonuclease activity and double-strand-specific 3'-5' exonuclease activity. MRE11 first endonucleolytically cleaves the 5' strand at DNA DSB ends to prevent non-homologous end joining (NHEJ) and licence HR. It then generates a single-stranded DNA gap via 3' to 5' exonucleolytic degradation, which is required for single-strand invasion and recombination.</text>
</comment>
<dbReference type="GO" id="GO:0008296">
    <property type="term" value="F:3'-5'-DNA exonuclease activity"/>
    <property type="evidence" value="ECO:0007669"/>
    <property type="project" value="InterPro"/>
</dbReference>
<evidence type="ECO:0000256" key="16">
    <source>
        <dbReference type="PIRNR" id="PIRNR000882"/>
    </source>
</evidence>
<feature type="compositionally biased region" description="Acidic residues" evidence="19">
    <location>
        <begin position="727"/>
        <end position="748"/>
    </location>
</feature>
<keyword evidence="13 16" id="KW-0464">Manganese</keyword>
<comment type="caution">
    <text evidence="21">The sequence shown here is derived from an EMBL/GenBank/DDBJ whole genome shotgun (WGS) entry which is preliminary data.</text>
</comment>
<feature type="compositionally biased region" description="Low complexity" evidence="19">
    <location>
        <begin position="565"/>
        <end position="579"/>
    </location>
</feature>
<keyword evidence="7" id="KW-0479">Metal-binding</keyword>
<keyword evidence="11 16" id="KW-0269">Exonuclease</keyword>
<evidence type="ECO:0000259" key="20">
    <source>
        <dbReference type="SMART" id="SM01347"/>
    </source>
</evidence>
<evidence type="ECO:0000256" key="3">
    <source>
        <dbReference type="ARBA" id="ARBA00004286"/>
    </source>
</evidence>
<feature type="compositionally biased region" description="Low complexity" evidence="19">
    <location>
        <begin position="669"/>
        <end position="689"/>
    </location>
</feature>
<organism evidence="21 22">
    <name type="scientific">Tilletia horrida</name>
    <dbReference type="NCBI Taxonomy" id="155126"/>
    <lineage>
        <taxon>Eukaryota</taxon>
        <taxon>Fungi</taxon>
        <taxon>Dikarya</taxon>
        <taxon>Basidiomycota</taxon>
        <taxon>Ustilaginomycotina</taxon>
        <taxon>Exobasidiomycetes</taxon>
        <taxon>Tilletiales</taxon>
        <taxon>Tilletiaceae</taxon>
        <taxon>Tilletia</taxon>
    </lineage>
</organism>
<evidence type="ECO:0000256" key="10">
    <source>
        <dbReference type="ARBA" id="ARBA00022801"/>
    </source>
</evidence>
<keyword evidence="5" id="KW-0158">Chromosome</keyword>
<evidence type="ECO:0000256" key="11">
    <source>
        <dbReference type="ARBA" id="ARBA00022839"/>
    </source>
</evidence>
<dbReference type="GO" id="GO:0030145">
    <property type="term" value="F:manganese ion binding"/>
    <property type="evidence" value="ECO:0007669"/>
    <property type="project" value="UniProtKB-UniRule"/>
</dbReference>
<dbReference type="Pfam" id="PF00149">
    <property type="entry name" value="Metallophos"/>
    <property type="match status" value="1"/>
</dbReference>
<dbReference type="GO" id="GO:0000723">
    <property type="term" value="P:telomere maintenance"/>
    <property type="evidence" value="ECO:0007669"/>
    <property type="project" value="TreeGrafter"/>
</dbReference>
<evidence type="ECO:0000256" key="8">
    <source>
        <dbReference type="ARBA" id="ARBA00022759"/>
    </source>
</evidence>
<feature type="compositionally biased region" description="Polar residues" evidence="19">
    <location>
        <begin position="755"/>
        <end position="766"/>
    </location>
</feature>
<dbReference type="InterPro" id="IPR029052">
    <property type="entry name" value="Metallo-depent_PP-like"/>
</dbReference>
<name>A0AAN6GQB3_9BASI</name>
<comment type="subcellular location">
    <subcellularLocation>
        <location evidence="3">Chromosome</location>
    </subcellularLocation>
    <subcellularLocation>
        <location evidence="2 16">Nucleus</location>
    </subcellularLocation>
</comment>
<feature type="region of interest" description="Disordered" evidence="19">
    <location>
        <begin position="544"/>
        <end position="796"/>
    </location>
</feature>
<evidence type="ECO:0000256" key="2">
    <source>
        <dbReference type="ARBA" id="ARBA00004123"/>
    </source>
</evidence>
<evidence type="ECO:0000313" key="21">
    <source>
        <dbReference type="EMBL" id="KAK0551482.1"/>
    </source>
</evidence>
<keyword evidence="12 16" id="KW-0234">DNA repair</keyword>
<feature type="compositionally biased region" description="Acidic residues" evidence="19">
    <location>
        <begin position="642"/>
        <end position="652"/>
    </location>
</feature>
<dbReference type="Pfam" id="PF04152">
    <property type="entry name" value="Mre11_DNA_bind"/>
    <property type="match status" value="1"/>
</dbReference>
<dbReference type="GO" id="GO:0007095">
    <property type="term" value="P:mitotic G2 DNA damage checkpoint signaling"/>
    <property type="evidence" value="ECO:0007669"/>
    <property type="project" value="TreeGrafter"/>
</dbReference>
<evidence type="ECO:0000256" key="15">
    <source>
        <dbReference type="ARBA" id="ARBA00023254"/>
    </source>
</evidence>
<dbReference type="PANTHER" id="PTHR10139:SF1">
    <property type="entry name" value="DOUBLE-STRAND BREAK REPAIR PROTEIN MRE11"/>
    <property type="match status" value="1"/>
</dbReference>
<dbReference type="Proteomes" id="UP001176517">
    <property type="component" value="Unassembled WGS sequence"/>
</dbReference>
<keyword evidence="9 16" id="KW-0227">DNA damage</keyword>
<dbReference type="SMART" id="SM01347">
    <property type="entry name" value="Mre11_DNA_bind"/>
    <property type="match status" value="1"/>
</dbReference>
<reference evidence="21" key="1">
    <citation type="journal article" date="2023" name="PhytoFront">
        <title>Draft Genome Resources of Seven Strains of Tilletia horrida, Causal Agent of Kernel Smut of Rice.</title>
        <authorList>
            <person name="Khanal S."/>
            <person name="Antony Babu S."/>
            <person name="Zhou X.G."/>
        </authorList>
    </citation>
    <scope>NUCLEOTIDE SEQUENCE</scope>
    <source>
        <strain evidence="21">TX6</strain>
    </source>
</reference>
<dbReference type="GO" id="GO:0000014">
    <property type="term" value="F:single-stranded DNA endodeoxyribonuclease activity"/>
    <property type="evidence" value="ECO:0007669"/>
    <property type="project" value="TreeGrafter"/>
</dbReference>
<dbReference type="AlphaFoldDB" id="A0AAN6GQB3"/>
<dbReference type="SUPFAM" id="SSF56300">
    <property type="entry name" value="Metallo-dependent phosphatases"/>
    <property type="match status" value="1"/>
</dbReference>
<dbReference type="CDD" id="cd00840">
    <property type="entry name" value="MPP_Mre11_N"/>
    <property type="match status" value="1"/>
</dbReference>
<dbReference type="InterPro" id="IPR038487">
    <property type="entry name" value="Mre11_capping_dom"/>
</dbReference>
<comment type="cofactor">
    <cofactor evidence="1 16">
        <name>Mn(2+)</name>
        <dbReference type="ChEBI" id="CHEBI:29035"/>
    </cofactor>
</comment>
<feature type="compositionally biased region" description="Basic residues" evidence="19">
    <location>
        <begin position="616"/>
        <end position="637"/>
    </location>
</feature>
<dbReference type="GO" id="GO:0035861">
    <property type="term" value="C:site of double-strand break"/>
    <property type="evidence" value="ECO:0007669"/>
    <property type="project" value="TreeGrafter"/>
</dbReference>
<dbReference type="NCBIfam" id="TIGR00583">
    <property type="entry name" value="mre11"/>
    <property type="match status" value="1"/>
</dbReference>
<evidence type="ECO:0000256" key="6">
    <source>
        <dbReference type="ARBA" id="ARBA00022722"/>
    </source>
</evidence>
<proteinExistence type="inferred from homology"/>
<keyword evidence="22" id="KW-1185">Reference proteome</keyword>
<dbReference type="GO" id="GO:0030870">
    <property type="term" value="C:Mre11 complex"/>
    <property type="evidence" value="ECO:0007669"/>
    <property type="project" value="UniProtKB-UniRule"/>
</dbReference>
<evidence type="ECO:0000256" key="12">
    <source>
        <dbReference type="ARBA" id="ARBA00023204"/>
    </source>
</evidence>
<dbReference type="InterPro" id="IPR041796">
    <property type="entry name" value="Mre11_N"/>
</dbReference>
<evidence type="ECO:0000256" key="5">
    <source>
        <dbReference type="ARBA" id="ARBA00022454"/>
    </source>
</evidence>
<dbReference type="EMBL" id="JAPDMZ010000076">
    <property type="protein sequence ID" value="KAK0551482.1"/>
    <property type="molecule type" value="Genomic_DNA"/>
</dbReference>
<evidence type="ECO:0000256" key="9">
    <source>
        <dbReference type="ARBA" id="ARBA00022763"/>
    </source>
</evidence>